<reference evidence="7 8" key="1">
    <citation type="journal article" date="2016" name="Mol. Biol. Evol.">
        <title>Comparative Genomics of Early-Diverging Mushroom-Forming Fungi Provides Insights into the Origins of Lignocellulose Decay Capabilities.</title>
        <authorList>
            <person name="Nagy L.G."/>
            <person name="Riley R."/>
            <person name="Tritt A."/>
            <person name="Adam C."/>
            <person name="Daum C."/>
            <person name="Floudas D."/>
            <person name="Sun H."/>
            <person name="Yadav J.S."/>
            <person name="Pangilinan J."/>
            <person name="Larsson K.H."/>
            <person name="Matsuura K."/>
            <person name="Barry K."/>
            <person name="Labutti K."/>
            <person name="Kuo R."/>
            <person name="Ohm R.A."/>
            <person name="Bhattacharya S.S."/>
            <person name="Shirouzu T."/>
            <person name="Yoshinaga Y."/>
            <person name="Martin F.M."/>
            <person name="Grigoriev I.V."/>
            <person name="Hibbett D.S."/>
        </authorList>
    </citation>
    <scope>NUCLEOTIDE SEQUENCE [LARGE SCALE GENOMIC DNA]</scope>
    <source>
        <strain evidence="7 8">L-15889</strain>
    </source>
</reference>
<dbReference type="Pfam" id="PF00026">
    <property type="entry name" value="Asp"/>
    <property type="match status" value="2"/>
</dbReference>
<dbReference type="InterPro" id="IPR033121">
    <property type="entry name" value="PEPTIDASE_A1"/>
</dbReference>
<dbReference type="OrthoDB" id="15189at2759"/>
<organism evidence="7 8">
    <name type="scientific">Daedalea quercina L-15889</name>
    <dbReference type="NCBI Taxonomy" id="1314783"/>
    <lineage>
        <taxon>Eukaryota</taxon>
        <taxon>Fungi</taxon>
        <taxon>Dikarya</taxon>
        <taxon>Basidiomycota</taxon>
        <taxon>Agaricomycotina</taxon>
        <taxon>Agaricomycetes</taxon>
        <taxon>Polyporales</taxon>
        <taxon>Fomitopsis</taxon>
    </lineage>
</organism>
<gene>
    <name evidence="7" type="ORF">DAEQUDRAFT_729302</name>
</gene>
<evidence type="ECO:0000313" key="8">
    <source>
        <dbReference type="Proteomes" id="UP000076727"/>
    </source>
</evidence>
<keyword evidence="4" id="KW-1133">Transmembrane helix</keyword>
<dbReference type="GO" id="GO:0006508">
    <property type="term" value="P:proteolysis"/>
    <property type="evidence" value="ECO:0007669"/>
    <property type="project" value="UniProtKB-KW"/>
</dbReference>
<keyword evidence="4" id="KW-0812">Transmembrane</keyword>
<dbReference type="EMBL" id="KV429078">
    <property type="protein sequence ID" value="KZT67266.1"/>
    <property type="molecule type" value="Genomic_DNA"/>
</dbReference>
<comment type="similarity">
    <text evidence="1 3">Belongs to the peptidase A1 family.</text>
</comment>
<feature type="chain" id="PRO_5007863441" evidence="5">
    <location>
        <begin position="22"/>
        <end position="534"/>
    </location>
</feature>
<dbReference type="PANTHER" id="PTHR47966">
    <property type="entry name" value="BETA-SITE APP-CLEAVING ENZYME, ISOFORM A-RELATED"/>
    <property type="match status" value="1"/>
</dbReference>
<dbReference type="AlphaFoldDB" id="A0A165NR35"/>
<evidence type="ECO:0000256" key="3">
    <source>
        <dbReference type="RuleBase" id="RU000454"/>
    </source>
</evidence>
<name>A0A165NR35_9APHY</name>
<keyword evidence="3" id="KW-0378">Hydrolase</keyword>
<keyword evidence="4" id="KW-0472">Membrane</keyword>
<dbReference type="SUPFAM" id="SSF50630">
    <property type="entry name" value="Acid proteases"/>
    <property type="match status" value="1"/>
</dbReference>
<dbReference type="Gene3D" id="2.40.70.10">
    <property type="entry name" value="Acid Proteases"/>
    <property type="match status" value="2"/>
</dbReference>
<dbReference type="STRING" id="1314783.A0A165NR35"/>
<keyword evidence="3 7" id="KW-0645">Protease</keyword>
<sequence length="534" mass="58161">MRSLLSLSLARLLFYACSTHALTFPVRVQSRADDRPAAGRLSARASSGNTILPVHNTQNSEYITNITLGGREIPVLLDTGSSDLWVTGTIPETTDLGVAESLSYAVGTAKGDINTADLQFGNYSVEDQAYLLVPNVSSFSIDIVANGFEGLIGLGPNTGSVIRDKMDDAKGDSVLARIFQENTTSSNYMSILLSREGDSVTNISSGYMTISEVLPGYESITSMPKLSVMKDNKLTDLDQHWQTYTDKDGLIGPDGNPIEYDSIVPSAPDGQLVVVFDSGFTLPQVPRTVSDAIYGRVQGAEWNTEWDAWTIPCTQLLNISFKFGGQTYPVHPLDVSSSDFDIVNSNGETVCLGTFQPISTSAFSLLGEYDMILGMAFMRNVYALFDYGNFVEDTSQDLGDPFIQLLSTTNLTAAHESFVQARLSGVDTTGNASQALLPASEEQHSPESEEEKKQAYEEMVLSRWPEIFVGCLIFVLIVVGIIIWRCCFVRRRRKRAAEKGLLPSANANVSSYKQLAGSSTATLVDMQNMQGKHV</sequence>
<dbReference type="PANTHER" id="PTHR47966:SF51">
    <property type="entry name" value="BETA-SITE APP-CLEAVING ENZYME, ISOFORM A-RELATED"/>
    <property type="match status" value="1"/>
</dbReference>
<accession>A0A165NR35</accession>
<evidence type="ECO:0000256" key="2">
    <source>
        <dbReference type="ARBA" id="ARBA00022750"/>
    </source>
</evidence>
<dbReference type="InterPro" id="IPR034164">
    <property type="entry name" value="Pepsin-like_dom"/>
</dbReference>
<dbReference type="GO" id="GO:0004190">
    <property type="term" value="F:aspartic-type endopeptidase activity"/>
    <property type="evidence" value="ECO:0007669"/>
    <property type="project" value="UniProtKB-KW"/>
</dbReference>
<feature type="signal peptide" evidence="5">
    <location>
        <begin position="1"/>
        <end position="21"/>
    </location>
</feature>
<dbReference type="PROSITE" id="PS00141">
    <property type="entry name" value="ASP_PROTEASE"/>
    <property type="match status" value="1"/>
</dbReference>
<dbReference type="InterPro" id="IPR021109">
    <property type="entry name" value="Peptidase_aspartic_dom_sf"/>
</dbReference>
<dbReference type="InterPro" id="IPR001969">
    <property type="entry name" value="Aspartic_peptidase_AS"/>
</dbReference>
<dbReference type="InterPro" id="IPR001461">
    <property type="entry name" value="Aspartic_peptidase_A1"/>
</dbReference>
<dbReference type="PROSITE" id="PS51767">
    <property type="entry name" value="PEPTIDASE_A1"/>
    <property type="match status" value="1"/>
</dbReference>
<evidence type="ECO:0000256" key="4">
    <source>
        <dbReference type="SAM" id="Phobius"/>
    </source>
</evidence>
<dbReference type="Proteomes" id="UP000076727">
    <property type="component" value="Unassembled WGS sequence"/>
</dbReference>
<feature type="domain" description="Peptidase A1" evidence="6">
    <location>
        <begin position="62"/>
        <end position="395"/>
    </location>
</feature>
<dbReference type="PRINTS" id="PR00792">
    <property type="entry name" value="PEPSIN"/>
</dbReference>
<evidence type="ECO:0000313" key="7">
    <source>
        <dbReference type="EMBL" id="KZT67266.1"/>
    </source>
</evidence>
<dbReference type="CDD" id="cd05471">
    <property type="entry name" value="pepsin_like"/>
    <property type="match status" value="1"/>
</dbReference>
<keyword evidence="5" id="KW-0732">Signal</keyword>
<proteinExistence type="inferred from homology"/>
<keyword evidence="8" id="KW-1185">Reference proteome</keyword>
<feature type="transmembrane region" description="Helical" evidence="4">
    <location>
        <begin position="467"/>
        <end position="488"/>
    </location>
</feature>
<evidence type="ECO:0000256" key="1">
    <source>
        <dbReference type="ARBA" id="ARBA00007447"/>
    </source>
</evidence>
<evidence type="ECO:0000256" key="5">
    <source>
        <dbReference type="SAM" id="SignalP"/>
    </source>
</evidence>
<keyword evidence="2 3" id="KW-0064">Aspartyl protease</keyword>
<evidence type="ECO:0000259" key="6">
    <source>
        <dbReference type="PROSITE" id="PS51767"/>
    </source>
</evidence>
<protein>
    <submittedName>
        <fullName evidence="7">Acid protease</fullName>
    </submittedName>
</protein>